<organism evidence="2 3">
    <name type="scientific">Volvox africanus</name>
    <dbReference type="NCBI Taxonomy" id="51714"/>
    <lineage>
        <taxon>Eukaryota</taxon>
        <taxon>Viridiplantae</taxon>
        <taxon>Chlorophyta</taxon>
        <taxon>core chlorophytes</taxon>
        <taxon>Chlorophyceae</taxon>
        <taxon>CS clade</taxon>
        <taxon>Chlamydomonadales</taxon>
        <taxon>Volvocaceae</taxon>
        <taxon>Volvox</taxon>
    </lineage>
</organism>
<feature type="compositionally biased region" description="Polar residues" evidence="1">
    <location>
        <begin position="398"/>
        <end position="416"/>
    </location>
</feature>
<reference evidence="2" key="1">
    <citation type="journal article" date="2021" name="Proc. Natl. Acad. Sci. U.S.A.">
        <title>Three genomes in the algal genus Volvox reveal the fate of a haploid sex-determining region after a transition to homothallism.</title>
        <authorList>
            <person name="Yamamoto K."/>
            <person name="Hamaji T."/>
            <person name="Kawai-Toyooka H."/>
            <person name="Matsuzaki R."/>
            <person name="Takahashi F."/>
            <person name="Nishimura Y."/>
            <person name="Kawachi M."/>
            <person name="Noguchi H."/>
            <person name="Minakuchi Y."/>
            <person name="Umen J.G."/>
            <person name="Toyoda A."/>
            <person name="Nozaki H."/>
        </authorList>
    </citation>
    <scope>NUCLEOTIDE SEQUENCE</scope>
    <source>
        <strain evidence="2">NIES-3780</strain>
    </source>
</reference>
<evidence type="ECO:0000313" key="2">
    <source>
        <dbReference type="EMBL" id="GIL50199.1"/>
    </source>
</evidence>
<dbReference type="EMBL" id="BNCO01000008">
    <property type="protein sequence ID" value="GIL50199.1"/>
    <property type="molecule type" value="Genomic_DNA"/>
</dbReference>
<feature type="region of interest" description="Disordered" evidence="1">
    <location>
        <begin position="374"/>
        <end position="416"/>
    </location>
</feature>
<dbReference type="AlphaFoldDB" id="A0A8J4AZ30"/>
<comment type="caution">
    <text evidence="2">The sequence shown here is derived from an EMBL/GenBank/DDBJ whole genome shotgun (WGS) entry which is preliminary data.</text>
</comment>
<sequence>MTRRPDCGYQEQTCKQAMPMAGLKEQMKRPKTALHFHATAAQMGLLTRSASRKRLFPESLEASDNYSVPRGGAPAWEPADIPMVTAMLLGYRSCPGGDHHQDSVRMRPRLRVNKGTRGSNGVGVETSAFEPTADNDIRKDSAGVRVLSERLAQESAALSHEVPVVASLQVGSTTATTAASTLAISTTSTGHVPSAPPLPPPVRAALYSKLLSGPGFSYVVDGDECLGSDTLSLGSLGSGSYMLGGDDDYENDFYDNDDSGAESELFTPCDSRSAGSVYSGSGKSSGGAAVTAALPAVAARLSPPPTCSFRRPTIAVAPTVALDGSLGAAAHGTAVTTTTVAATSEPKIAAIAAMPNNGPLGRSRGVHVVAFRADRSGDDDGSAGLRPEASAHEEDSGSDSPVRSNSIHESVGSSNFEVPSSSYLVRAAVRDGGIAAEYVVAADAAGDAVGGAWLPGGTPETGMQWWRTIGREGARGGGGSGGGSDGGGGATVTVPTLQHVAAPPALLPPEVYLGFINQLVESVRTAARAVENACHADR</sequence>
<evidence type="ECO:0000313" key="3">
    <source>
        <dbReference type="Proteomes" id="UP000747399"/>
    </source>
</evidence>
<proteinExistence type="predicted"/>
<keyword evidence="3" id="KW-1185">Reference proteome</keyword>
<name>A0A8J4AZ30_9CHLO</name>
<protein>
    <submittedName>
        <fullName evidence="2">Uncharacterized protein</fullName>
    </submittedName>
</protein>
<evidence type="ECO:0000256" key="1">
    <source>
        <dbReference type="SAM" id="MobiDB-lite"/>
    </source>
</evidence>
<dbReference type="Proteomes" id="UP000747399">
    <property type="component" value="Unassembled WGS sequence"/>
</dbReference>
<accession>A0A8J4AZ30</accession>
<gene>
    <name evidence="2" type="ORF">Vafri_6317</name>
</gene>